<keyword evidence="2" id="KW-1185">Reference proteome</keyword>
<evidence type="ECO:0000313" key="1">
    <source>
        <dbReference type="EMBL" id="SDB90514.1"/>
    </source>
</evidence>
<reference evidence="2" key="1">
    <citation type="submission" date="2016-09" db="EMBL/GenBank/DDBJ databases">
        <authorList>
            <person name="Varghese N."/>
            <person name="Submissions S."/>
        </authorList>
    </citation>
    <scope>NUCLEOTIDE SEQUENCE [LARGE SCALE GENOMIC DNA]</scope>
    <source>
        <strain evidence="2">S5</strain>
    </source>
</reference>
<sequence length="220" mass="25576">MMKLNFPILEQSIKIERPTVLVLEEVQTFANMVKSFYDYENCNLKIFDEKYKPIKASEILVITDIISFELNSTTVLKHIYTDLEEYLNDNPSIKTAIEQVMMSLNDIISNEILDHELDLQTSDMTLQSLFKSLNLKINSNSESINEKITDIIQVFKYLSKKKLLVFVNVCSYLTKEEIQETIRYLSLNDITSILIEPRVVKGATQYILDKDYFLTYGNVL</sequence>
<proteinExistence type="predicted"/>
<accession>A0A1G6H8N6</accession>
<dbReference type="OrthoDB" id="2365673at2"/>
<gene>
    <name evidence="1" type="ORF">SAMN05421734_102360</name>
</gene>
<dbReference type="InterPro" id="IPR010146">
    <property type="entry name" value="CRISPR-assoc_prot_Csn2-typ"/>
</dbReference>
<dbReference type="Gene3D" id="3.40.50.11940">
    <property type="match status" value="2"/>
</dbReference>
<name>A0A1G6H8N6_9BACI</name>
<dbReference type="STRING" id="1612202.SAMN05421734_102360"/>
<dbReference type="NCBIfam" id="TIGR01866">
    <property type="entry name" value="cas_Csn2"/>
    <property type="match status" value="1"/>
</dbReference>
<dbReference type="AlphaFoldDB" id="A0A1G6H8N6"/>
<organism evidence="1 2">
    <name type="scientific">Pelagirhabdus alkalitolerans</name>
    <dbReference type="NCBI Taxonomy" id="1612202"/>
    <lineage>
        <taxon>Bacteria</taxon>
        <taxon>Bacillati</taxon>
        <taxon>Bacillota</taxon>
        <taxon>Bacilli</taxon>
        <taxon>Bacillales</taxon>
        <taxon>Bacillaceae</taxon>
        <taxon>Pelagirhabdus</taxon>
    </lineage>
</organism>
<dbReference type="Pfam" id="PF09711">
    <property type="entry name" value="Cas_Csn2"/>
    <property type="match status" value="1"/>
</dbReference>
<evidence type="ECO:0000313" key="2">
    <source>
        <dbReference type="Proteomes" id="UP000242949"/>
    </source>
</evidence>
<dbReference type="InterPro" id="IPR038600">
    <property type="entry name" value="Csn2_sf"/>
</dbReference>
<protein>
    <submittedName>
        <fullName evidence="1">CRISPR-associated protein Csn2</fullName>
    </submittedName>
</protein>
<dbReference type="Proteomes" id="UP000242949">
    <property type="component" value="Unassembled WGS sequence"/>
</dbReference>
<dbReference type="EMBL" id="FMYI01000002">
    <property type="protein sequence ID" value="SDB90514.1"/>
    <property type="molecule type" value="Genomic_DNA"/>
</dbReference>